<protein>
    <submittedName>
        <fullName evidence="1">Uncharacterized protein</fullName>
    </submittedName>
</protein>
<comment type="caution">
    <text evidence="1">The sequence shown here is derived from an EMBL/GenBank/DDBJ whole genome shotgun (WGS) entry which is preliminary data.</text>
</comment>
<evidence type="ECO:0000313" key="2">
    <source>
        <dbReference type="Proteomes" id="UP000181790"/>
    </source>
</evidence>
<accession>A0A1S2VP48</accession>
<dbReference type="RefSeq" id="WP_071502802.1">
    <property type="nucleotide sequence ID" value="NZ_MORL01000003.1"/>
</dbReference>
<name>A0A1S2VP48_9BACT</name>
<gene>
    <name evidence="1" type="ORF">BLX24_08470</name>
</gene>
<organism evidence="1 2">
    <name type="scientific">Arsenicibacter rosenii</name>
    <dbReference type="NCBI Taxonomy" id="1750698"/>
    <lineage>
        <taxon>Bacteria</taxon>
        <taxon>Pseudomonadati</taxon>
        <taxon>Bacteroidota</taxon>
        <taxon>Cytophagia</taxon>
        <taxon>Cytophagales</taxon>
        <taxon>Spirosomataceae</taxon>
        <taxon>Arsenicibacter</taxon>
    </lineage>
</organism>
<reference evidence="1 2" key="1">
    <citation type="submission" date="2016-10" db="EMBL/GenBank/DDBJ databases">
        <title>Arsenicibacter rosenii gen. nov., sp. nov., an efficient arsenic-methylating bacterium isolated from an arsenic-contaminated paddy soil.</title>
        <authorList>
            <person name="Huang K."/>
        </authorList>
    </citation>
    <scope>NUCLEOTIDE SEQUENCE [LARGE SCALE GENOMIC DNA]</scope>
    <source>
        <strain evidence="1 2">SM-1</strain>
    </source>
</reference>
<evidence type="ECO:0000313" key="1">
    <source>
        <dbReference type="EMBL" id="OIN60005.1"/>
    </source>
</evidence>
<dbReference type="EMBL" id="MORL01000003">
    <property type="protein sequence ID" value="OIN60005.1"/>
    <property type="molecule type" value="Genomic_DNA"/>
</dbReference>
<proteinExistence type="predicted"/>
<dbReference type="Proteomes" id="UP000181790">
    <property type="component" value="Unassembled WGS sequence"/>
</dbReference>
<keyword evidence="2" id="KW-1185">Reference proteome</keyword>
<sequence length="202" mass="22455">MTTIVVQNKPRRRSKIPAGLIYETLNGRPLYYKGYKEVLSGQRTPETIMGSSSLQAALVSVILGKLATLPDRGNYLLASNRVITRLDQNTSLVNAVAVFERKGLTLGDVCFQVPPKMTIDVDVQVDVRDFAAKEQSYVYEKTEKLLGFGVGQVIWITTQPRKVLVAGRDAHWITHNWDVPVTLLNGIDLNLAALVEEEGIQF</sequence>
<dbReference type="AlphaFoldDB" id="A0A1S2VP48"/>